<evidence type="ECO:0000256" key="1">
    <source>
        <dbReference type="SAM" id="MobiDB-lite"/>
    </source>
</evidence>
<dbReference type="AlphaFoldDB" id="A0AAD1RHQ2"/>
<name>A0AAD1RHQ2_PELCU</name>
<dbReference type="Proteomes" id="UP001295444">
    <property type="component" value="Chromosome 02"/>
</dbReference>
<accession>A0AAD1RHQ2</accession>
<dbReference type="EMBL" id="OW240913">
    <property type="protein sequence ID" value="CAH2255918.1"/>
    <property type="molecule type" value="Genomic_DNA"/>
</dbReference>
<feature type="region of interest" description="Disordered" evidence="1">
    <location>
        <begin position="67"/>
        <end position="89"/>
    </location>
</feature>
<reference evidence="2" key="1">
    <citation type="submission" date="2022-03" db="EMBL/GenBank/DDBJ databases">
        <authorList>
            <person name="Alioto T."/>
            <person name="Alioto T."/>
            <person name="Gomez Garrido J."/>
        </authorList>
    </citation>
    <scope>NUCLEOTIDE SEQUENCE</scope>
</reference>
<evidence type="ECO:0000313" key="3">
    <source>
        <dbReference type="Proteomes" id="UP001295444"/>
    </source>
</evidence>
<feature type="compositionally biased region" description="Basic and acidic residues" evidence="1">
    <location>
        <begin position="78"/>
        <end position="87"/>
    </location>
</feature>
<gene>
    <name evidence="2" type="ORF">PECUL_23A025960</name>
</gene>
<proteinExistence type="predicted"/>
<keyword evidence="3" id="KW-1185">Reference proteome</keyword>
<organism evidence="2 3">
    <name type="scientific">Pelobates cultripes</name>
    <name type="common">Western spadefoot toad</name>
    <dbReference type="NCBI Taxonomy" id="61616"/>
    <lineage>
        <taxon>Eukaryota</taxon>
        <taxon>Metazoa</taxon>
        <taxon>Chordata</taxon>
        <taxon>Craniata</taxon>
        <taxon>Vertebrata</taxon>
        <taxon>Euteleostomi</taxon>
        <taxon>Amphibia</taxon>
        <taxon>Batrachia</taxon>
        <taxon>Anura</taxon>
        <taxon>Pelobatoidea</taxon>
        <taxon>Pelobatidae</taxon>
        <taxon>Pelobates</taxon>
    </lineage>
</organism>
<sequence length="175" mass="20181">MGITRAVSEVDAAAPLSRLTVPCQKYEAEWSWPRSPLWTMGVIPVHTLGPEEVQRHRHTELWQCPPEAQRPHSKWRRPHGDLPEERPTIPSHRHIASAGRINTYRCLLRSNRFRAWNEPGQGGRGGDALSHHMQRYRDHRRLTPAHLPPSPPKSTTYSIRHYKYVSDDLCVGKLL</sequence>
<protein>
    <submittedName>
        <fullName evidence="2">Uncharacterized protein</fullName>
    </submittedName>
</protein>
<evidence type="ECO:0000313" key="2">
    <source>
        <dbReference type="EMBL" id="CAH2255918.1"/>
    </source>
</evidence>